<dbReference type="NCBIfam" id="NF040713">
    <property type="entry name" value="ZapE"/>
    <property type="match status" value="1"/>
</dbReference>
<dbReference type="SUPFAM" id="SSF52540">
    <property type="entry name" value="P-loop containing nucleoside triphosphate hydrolases"/>
    <property type="match status" value="1"/>
</dbReference>
<dbReference type="PANTHER" id="PTHR12169">
    <property type="entry name" value="ATPASE N2B"/>
    <property type="match status" value="1"/>
</dbReference>
<organism evidence="5 6">
    <name type="scientific">Rhodococcus olei</name>
    <dbReference type="NCBI Taxonomy" id="2161675"/>
    <lineage>
        <taxon>Bacteria</taxon>
        <taxon>Bacillati</taxon>
        <taxon>Actinomycetota</taxon>
        <taxon>Actinomycetes</taxon>
        <taxon>Mycobacteriales</taxon>
        <taxon>Nocardiaceae</taxon>
        <taxon>Rhodococcus</taxon>
    </lineage>
</organism>
<dbReference type="SMART" id="SM00382">
    <property type="entry name" value="AAA"/>
    <property type="match status" value="1"/>
</dbReference>
<dbReference type="Proteomes" id="UP001501183">
    <property type="component" value="Unassembled WGS sequence"/>
</dbReference>
<sequence>MQVPASAFAAAAHEQGFVLDPAQVRAIDRLTTDPGRGIYLWGPVGRGKSWLMATYFAALPTDRKVRLHFHEFFRDLHTAIRRQTGDLDAAIDDLLGDVSVVCFDEFHVHDPADGVFIGRLLPALLDRDVRLILTSNHPPGDLMPNPLFHQGFAPTIDLIERALTVVTVDGPTDYRTTSDHATGFAAGAWVTPGTHDQLGRLGLTVPPPSEQVELAPAGHPVRALRAEPGCLWFDFADLCGHTTAPADYLALASRYHRWVVDGVPDLHAAGREPAQRFANLVDVLYDHDIHTVFLAGTPLDGLATADARLPVEIARITSRLGQLRTVRTGEPRSPEGHPDRKTPAGREVLGQPAR</sequence>
<keyword evidence="2" id="KW-0067">ATP-binding</keyword>
<name>A0ABP8PH28_9NOCA</name>
<protein>
    <submittedName>
        <fullName evidence="5">Cell division protein ZapE</fullName>
    </submittedName>
</protein>
<feature type="compositionally biased region" description="Basic and acidic residues" evidence="3">
    <location>
        <begin position="327"/>
        <end position="344"/>
    </location>
</feature>
<keyword evidence="5" id="KW-0131">Cell cycle</keyword>
<dbReference type="Pfam" id="PF03969">
    <property type="entry name" value="AFG1_ATPase"/>
    <property type="match status" value="1"/>
</dbReference>
<evidence type="ECO:0000256" key="3">
    <source>
        <dbReference type="SAM" id="MobiDB-lite"/>
    </source>
</evidence>
<evidence type="ECO:0000313" key="5">
    <source>
        <dbReference type="EMBL" id="GAA4487169.1"/>
    </source>
</evidence>
<dbReference type="GO" id="GO:0051301">
    <property type="term" value="P:cell division"/>
    <property type="evidence" value="ECO:0007669"/>
    <property type="project" value="UniProtKB-KW"/>
</dbReference>
<keyword evidence="6" id="KW-1185">Reference proteome</keyword>
<reference evidence="6" key="1">
    <citation type="journal article" date="2019" name="Int. J. Syst. Evol. Microbiol.">
        <title>The Global Catalogue of Microorganisms (GCM) 10K type strain sequencing project: providing services to taxonomists for standard genome sequencing and annotation.</title>
        <authorList>
            <consortium name="The Broad Institute Genomics Platform"/>
            <consortium name="The Broad Institute Genome Sequencing Center for Infectious Disease"/>
            <person name="Wu L."/>
            <person name="Ma J."/>
        </authorList>
    </citation>
    <scope>NUCLEOTIDE SEQUENCE [LARGE SCALE GENOMIC DNA]</scope>
    <source>
        <strain evidence="6">JCM 32206</strain>
    </source>
</reference>
<evidence type="ECO:0000259" key="4">
    <source>
        <dbReference type="SMART" id="SM00382"/>
    </source>
</evidence>
<evidence type="ECO:0000256" key="1">
    <source>
        <dbReference type="ARBA" id="ARBA00022741"/>
    </source>
</evidence>
<keyword evidence="1" id="KW-0547">Nucleotide-binding</keyword>
<dbReference type="InterPro" id="IPR003593">
    <property type="entry name" value="AAA+_ATPase"/>
</dbReference>
<accession>A0ABP8PH28</accession>
<comment type="caution">
    <text evidence="5">The sequence shown here is derived from an EMBL/GenBank/DDBJ whole genome shotgun (WGS) entry which is preliminary data.</text>
</comment>
<dbReference type="PANTHER" id="PTHR12169:SF6">
    <property type="entry name" value="AFG1-LIKE ATPASE"/>
    <property type="match status" value="1"/>
</dbReference>
<dbReference type="EMBL" id="BAABFB010000066">
    <property type="protein sequence ID" value="GAA4487169.1"/>
    <property type="molecule type" value="Genomic_DNA"/>
</dbReference>
<evidence type="ECO:0000256" key="2">
    <source>
        <dbReference type="ARBA" id="ARBA00022840"/>
    </source>
</evidence>
<gene>
    <name evidence="5" type="primary">zapE_2</name>
    <name evidence="5" type="ORF">GCM10023094_45120</name>
</gene>
<dbReference type="InterPro" id="IPR005654">
    <property type="entry name" value="ATPase_AFG1-like"/>
</dbReference>
<feature type="domain" description="AAA+ ATPase" evidence="4">
    <location>
        <begin position="34"/>
        <end position="163"/>
    </location>
</feature>
<proteinExistence type="predicted"/>
<dbReference type="InterPro" id="IPR027417">
    <property type="entry name" value="P-loop_NTPase"/>
</dbReference>
<evidence type="ECO:0000313" key="6">
    <source>
        <dbReference type="Proteomes" id="UP001501183"/>
    </source>
</evidence>
<keyword evidence="5" id="KW-0132">Cell division</keyword>
<dbReference type="Gene3D" id="3.40.50.300">
    <property type="entry name" value="P-loop containing nucleotide triphosphate hydrolases"/>
    <property type="match status" value="1"/>
</dbReference>
<feature type="region of interest" description="Disordered" evidence="3">
    <location>
        <begin position="326"/>
        <end position="354"/>
    </location>
</feature>